<evidence type="ECO:0000313" key="3">
    <source>
        <dbReference type="Proteomes" id="UP001521785"/>
    </source>
</evidence>
<reference evidence="2 3" key="1">
    <citation type="submission" date="2024-02" db="EMBL/GenBank/DDBJ databases">
        <title>De novo assembly and annotation of 12 fungi associated with fruit tree decline syndrome in Ontario, Canada.</title>
        <authorList>
            <person name="Sulman M."/>
            <person name="Ellouze W."/>
            <person name="Ilyukhin E."/>
        </authorList>
    </citation>
    <scope>NUCLEOTIDE SEQUENCE [LARGE SCALE GENOMIC DNA]</scope>
    <source>
        <strain evidence="2 3">M42-189</strain>
    </source>
</reference>
<dbReference type="InterPro" id="IPR036770">
    <property type="entry name" value="Ankyrin_rpt-contain_sf"/>
</dbReference>
<accession>A0ABR3S5I0</accession>
<dbReference type="Gene3D" id="1.25.40.20">
    <property type="entry name" value="Ankyrin repeat-containing domain"/>
    <property type="match status" value="1"/>
</dbReference>
<keyword evidence="1" id="KW-0040">ANK repeat</keyword>
<feature type="repeat" description="ANK" evidence="1">
    <location>
        <begin position="639"/>
        <end position="671"/>
    </location>
</feature>
<organism evidence="2 3">
    <name type="scientific">Paraconiothyrium brasiliense</name>
    <dbReference type="NCBI Taxonomy" id="300254"/>
    <lineage>
        <taxon>Eukaryota</taxon>
        <taxon>Fungi</taxon>
        <taxon>Dikarya</taxon>
        <taxon>Ascomycota</taxon>
        <taxon>Pezizomycotina</taxon>
        <taxon>Dothideomycetes</taxon>
        <taxon>Pleosporomycetidae</taxon>
        <taxon>Pleosporales</taxon>
        <taxon>Massarineae</taxon>
        <taxon>Didymosphaeriaceae</taxon>
        <taxon>Paraconiothyrium</taxon>
    </lineage>
</organism>
<name>A0ABR3S5I0_9PLEO</name>
<evidence type="ECO:0000313" key="2">
    <source>
        <dbReference type="EMBL" id="KAL1611933.1"/>
    </source>
</evidence>
<dbReference type="PANTHER" id="PTHR10039">
    <property type="entry name" value="AMELOGENIN"/>
    <property type="match status" value="1"/>
</dbReference>
<proteinExistence type="predicted"/>
<dbReference type="PANTHER" id="PTHR10039:SF16">
    <property type="entry name" value="GPI INOSITOL-DEACYLASE"/>
    <property type="match status" value="1"/>
</dbReference>
<evidence type="ECO:0000256" key="1">
    <source>
        <dbReference type="PROSITE-ProRule" id="PRU00023"/>
    </source>
</evidence>
<keyword evidence="3" id="KW-1185">Reference proteome</keyword>
<dbReference type="InterPro" id="IPR002110">
    <property type="entry name" value="Ankyrin_rpt"/>
</dbReference>
<dbReference type="PROSITE" id="PS50088">
    <property type="entry name" value="ANK_REPEAT"/>
    <property type="match status" value="1"/>
</dbReference>
<protein>
    <recommendedName>
        <fullName evidence="4">Fungal N-terminal domain-containing protein</fullName>
    </recommendedName>
</protein>
<sequence length="740" mass="83782">MPVVETIAVVASIIAIIQISDRVISACKFYIQALSDTPSELRAVLVEISTLKSVLESLQFLKTYAHAAPALWEQLSGQDGPIEECRRSITELEKLFPTEKNSIVRSQSGPERHKVQFVHSTLAWAFKVRRVRELLPIIIRQKAMINLALTTESSQEIKLIKKDTADIRYMLTGKNLNALSESSIALTRIACKNLTVRKFIGGSSKQILRPSTTELGNYTDRIRVSGYSVHLNGTSGCLEAFRWAVCQLDRLQRLKCERQIIRNTLATLPKTLDETYERIFMDIPKDEWSFARHALQWVCFHRDMYGDNHAMSLQILLAATELSTCNEAHQESDFEYDAERLRNMLGCLIDVNEDNIVLLAHYTVKEYLESQRISESAAGYFWTGQEAIIRDCARTILQEAQAIDWPEKKAELLFGDDIGDTPDAFLQDLVVYCTVSSLMLLLTRQNAIASDELLLPLAVEFVNPTLDHFDDLSWICDEFQNTVCFFSDQDHHFKGDHRFPVWLNQQDCVETKVLLHFLVMGSYCDFPILADAFLNGKNVDIIAQNNVTFCMRVDHADELWILDGMYTFDGSLLEVMAQLSFISAKPFVWLLDQCDKPMDTGLLIASIGFHGCFHDEEHKDRCALRNSLGRHADPDATGYLITPLQIAVASRDIEGVTELLEAGADPNTTGDQNGVSFKTNSIFESFNELHGLSPLHICRTYTPLVMRDDHVSKQIHRYRENNAPAIEGLLLQHSAREFSS</sequence>
<dbReference type="Proteomes" id="UP001521785">
    <property type="component" value="Unassembled WGS sequence"/>
</dbReference>
<dbReference type="EMBL" id="JAKJXO020000001">
    <property type="protein sequence ID" value="KAL1611933.1"/>
    <property type="molecule type" value="Genomic_DNA"/>
</dbReference>
<comment type="caution">
    <text evidence="2">The sequence shown here is derived from an EMBL/GenBank/DDBJ whole genome shotgun (WGS) entry which is preliminary data.</text>
</comment>
<evidence type="ECO:0008006" key="4">
    <source>
        <dbReference type="Google" id="ProtNLM"/>
    </source>
</evidence>
<gene>
    <name evidence="2" type="ORF">SLS60_000156</name>
</gene>